<evidence type="ECO:0000313" key="2">
    <source>
        <dbReference type="EMBL" id="OMJ08683.1"/>
    </source>
</evidence>
<keyword evidence="2" id="KW-0695">RNA-directed DNA polymerase</keyword>
<reference evidence="3" key="1">
    <citation type="submission" date="2017-01" db="EMBL/GenBank/DDBJ databases">
        <authorList>
            <person name="Wang Y."/>
            <person name="White M."/>
            <person name="Kvist S."/>
            <person name="Moncalvo J.-M."/>
        </authorList>
    </citation>
    <scope>NUCLEOTIDE SEQUENCE [LARGE SCALE GENOMIC DNA]</scope>
    <source>
        <strain evidence="3">ID-206-W2</strain>
    </source>
</reference>
<organism evidence="2 3">
    <name type="scientific">Smittium culicis</name>
    <dbReference type="NCBI Taxonomy" id="133412"/>
    <lineage>
        <taxon>Eukaryota</taxon>
        <taxon>Fungi</taxon>
        <taxon>Fungi incertae sedis</taxon>
        <taxon>Zoopagomycota</taxon>
        <taxon>Kickxellomycotina</taxon>
        <taxon>Harpellomycetes</taxon>
        <taxon>Harpellales</taxon>
        <taxon>Legeriomycetaceae</taxon>
        <taxon>Smittium</taxon>
    </lineage>
</organism>
<proteinExistence type="predicted"/>
<dbReference type="Pfam" id="PF00078">
    <property type="entry name" value="RVT_1"/>
    <property type="match status" value="1"/>
</dbReference>
<dbReference type="PROSITE" id="PS50878">
    <property type="entry name" value="RT_POL"/>
    <property type="match status" value="1"/>
</dbReference>
<feature type="domain" description="Reverse transcriptase" evidence="1">
    <location>
        <begin position="1"/>
        <end position="114"/>
    </location>
</feature>
<name>A0A1R1X209_9FUNG</name>
<dbReference type="GO" id="GO:0003964">
    <property type="term" value="F:RNA-directed DNA polymerase activity"/>
    <property type="evidence" value="ECO:0007669"/>
    <property type="project" value="UniProtKB-KW"/>
</dbReference>
<dbReference type="SUPFAM" id="SSF56672">
    <property type="entry name" value="DNA/RNA polymerases"/>
    <property type="match status" value="1"/>
</dbReference>
<keyword evidence="2" id="KW-0548">Nucleotidyltransferase</keyword>
<dbReference type="InterPro" id="IPR043502">
    <property type="entry name" value="DNA/RNA_pol_sf"/>
</dbReference>
<dbReference type="EMBL" id="LSSM01007320">
    <property type="protein sequence ID" value="OMJ08683.1"/>
    <property type="molecule type" value="Genomic_DNA"/>
</dbReference>
<keyword evidence="3" id="KW-1185">Reference proteome</keyword>
<evidence type="ECO:0000313" key="3">
    <source>
        <dbReference type="Proteomes" id="UP000187429"/>
    </source>
</evidence>
<protein>
    <submittedName>
        <fullName evidence="2">LINE-1 reverse transcriptase-like protein</fullName>
    </submittedName>
</protein>
<dbReference type="InterPro" id="IPR000477">
    <property type="entry name" value="RT_dom"/>
</dbReference>
<sequence length="119" mass="13195">MKIGKNLSPYVSVTKCLQQGDPLSPLLYNIVIEPMLKMIKENLNGIGYGNWKQKKLACDDDITIFIKDYEDKLNLNGIIKLFSNTSGAKVNDSKSEIIKLGNAVEINSFTGKINNGETN</sequence>
<comment type="caution">
    <text evidence="2">The sequence shown here is derived from an EMBL/GenBank/DDBJ whole genome shotgun (WGS) entry which is preliminary data.</text>
</comment>
<dbReference type="Proteomes" id="UP000187429">
    <property type="component" value="Unassembled WGS sequence"/>
</dbReference>
<evidence type="ECO:0000259" key="1">
    <source>
        <dbReference type="PROSITE" id="PS50878"/>
    </source>
</evidence>
<keyword evidence="2" id="KW-0808">Transferase</keyword>
<gene>
    <name evidence="2" type="ORF">AYI69_g10977</name>
</gene>
<dbReference type="OrthoDB" id="2272737at2759"/>
<dbReference type="AlphaFoldDB" id="A0A1R1X209"/>
<accession>A0A1R1X209</accession>